<organism evidence="2 3">
    <name type="scientific">Sistotremastrum niveocremeum HHB9708</name>
    <dbReference type="NCBI Taxonomy" id="1314777"/>
    <lineage>
        <taxon>Eukaryota</taxon>
        <taxon>Fungi</taxon>
        <taxon>Dikarya</taxon>
        <taxon>Basidiomycota</taxon>
        <taxon>Agaricomycotina</taxon>
        <taxon>Agaricomycetes</taxon>
        <taxon>Sistotremastrales</taxon>
        <taxon>Sistotremastraceae</taxon>
        <taxon>Sertulicium</taxon>
        <taxon>Sertulicium niveocremeum</taxon>
    </lineage>
</organism>
<gene>
    <name evidence="2" type="ORF">SISNIDRAFT_486096</name>
</gene>
<evidence type="ECO:0000313" key="3">
    <source>
        <dbReference type="Proteomes" id="UP000076722"/>
    </source>
</evidence>
<evidence type="ECO:0000313" key="2">
    <source>
        <dbReference type="EMBL" id="KZS93177.1"/>
    </source>
</evidence>
<feature type="region of interest" description="Disordered" evidence="1">
    <location>
        <begin position="1"/>
        <end position="145"/>
    </location>
</feature>
<feature type="compositionally biased region" description="Low complexity" evidence="1">
    <location>
        <begin position="86"/>
        <end position="96"/>
    </location>
</feature>
<feature type="compositionally biased region" description="Pro residues" evidence="1">
    <location>
        <begin position="14"/>
        <end position="23"/>
    </location>
</feature>
<feature type="compositionally biased region" description="Polar residues" evidence="1">
    <location>
        <begin position="132"/>
        <end position="145"/>
    </location>
</feature>
<protein>
    <submittedName>
        <fullName evidence="2">Uncharacterized protein</fullName>
    </submittedName>
</protein>
<evidence type="ECO:0000256" key="1">
    <source>
        <dbReference type="SAM" id="MobiDB-lite"/>
    </source>
</evidence>
<name>A0A164UF74_9AGAM</name>
<dbReference type="OrthoDB" id="3204502at2759"/>
<dbReference type="EMBL" id="KV419408">
    <property type="protein sequence ID" value="KZS93177.1"/>
    <property type="molecule type" value="Genomic_DNA"/>
</dbReference>
<feature type="compositionally biased region" description="Polar residues" evidence="1">
    <location>
        <begin position="30"/>
        <end position="41"/>
    </location>
</feature>
<reference evidence="2 3" key="1">
    <citation type="journal article" date="2016" name="Mol. Biol. Evol.">
        <title>Comparative Genomics of Early-Diverging Mushroom-Forming Fungi Provides Insights into the Origins of Lignocellulose Decay Capabilities.</title>
        <authorList>
            <person name="Nagy L.G."/>
            <person name="Riley R."/>
            <person name="Tritt A."/>
            <person name="Adam C."/>
            <person name="Daum C."/>
            <person name="Floudas D."/>
            <person name="Sun H."/>
            <person name="Yadav J.S."/>
            <person name="Pangilinan J."/>
            <person name="Larsson K.H."/>
            <person name="Matsuura K."/>
            <person name="Barry K."/>
            <person name="Labutti K."/>
            <person name="Kuo R."/>
            <person name="Ohm R.A."/>
            <person name="Bhattacharya S.S."/>
            <person name="Shirouzu T."/>
            <person name="Yoshinaga Y."/>
            <person name="Martin F.M."/>
            <person name="Grigoriev I.V."/>
            <person name="Hibbett D.S."/>
        </authorList>
    </citation>
    <scope>NUCLEOTIDE SEQUENCE [LARGE SCALE GENOMIC DNA]</scope>
    <source>
        <strain evidence="2 3">HHB9708</strain>
    </source>
</reference>
<sequence length="201" mass="21587">MPLSRSILKSGSPSPCPSSPAPPQHRVQFCPNTRTFLTHSTSEYDRTPVDVPKNPCELPARGCPGLTYPVVSDTRDHHHPRRFSMARDSASDASRSPTSLALPALIPDVSESDDSDGLVSPPPESTDRRQQRSYPSQGGFSISQIPDSSLAFLPHARATRPAKDAEARKSSFLEGSCVVGKLRTFPSLSLSDDGGGCLEGF</sequence>
<dbReference type="STRING" id="1314777.A0A164UF74"/>
<proteinExistence type="predicted"/>
<accession>A0A164UF74</accession>
<dbReference type="AlphaFoldDB" id="A0A164UF74"/>
<dbReference type="Proteomes" id="UP000076722">
    <property type="component" value="Unassembled WGS sequence"/>
</dbReference>
<keyword evidence="3" id="KW-1185">Reference proteome</keyword>